<dbReference type="Proteomes" id="UP000253324">
    <property type="component" value="Unassembled WGS sequence"/>
</dbReference>
<organism evidence="1 2">
    <name type="scientific">Phyllobacterium bourgognense</name>
    <dbReference type="NCBI Taxonomy" id="314236"/>
    <lineage>
        <taxon>Bacteria</taxon>
        <taxon>Pseudomonadati</taxon>
        <taxon>Pseudomonadota</taxon>
        <taxon>Alphaproteobacteria</taxon>
        <taxon>Hyphomicrobiales</taxon>
        <taxon>Phyllobacteriaceae</taxon>
        <taxon>Phyllobacterium</taxon>
    </lineage>
</organism>
<dbReference type="AlphaFoldDB" id="A0A368YF77"/>
<comment type="caution">
    <text evidence="1">The sequence shown here is derived from an EMBL/GenBank/DDBJ whole genome shotgun (WGS) entry which is preliminary data.</text>
</comment>
<name>A0A368YF77_9HYPH</name>
<accession>A0A368YF77</accession>
<protein>
    <submittedName>
        <fullName evidence="1">Uncharacterized protein</fullName>
    </submittedName>
</protein>
<dbReference type="EMBL" id="QPJM01000021">
    <property type="protein sequence ID" value="RCW78872.1"/>
    <property type="molecule type" value="Genomic_DNA"/>
</dbReference>
<reference evidence="1 2" key="1">
    <citation type="submission" date="2018-07" db="EMBL/GenBank/DDBJ databases">
        <title>Genomic Encyclopedia of Type Strains, Phase III (KMG-III): the genomes of soil and plant-associated and newly described type strains.</title>
        <authorList>
            <person name="Whitman W."/>
        </authorList>
    </citation>
    <scope>NUCLEOTIDE SEQUENCE [LARGE SCALE GENOMIC DNA]</scope>
    <source>
        <strain evidence="1 2">31-25a</strain>
    </source>
</reference>
<gene>
    <name evidence="1" type="ORF">C7476_12158</name>
</gene>
<evidence type="ECO:0000313" key="2">
    <source>
        <dbReference type="Proteomes" id="UP000253324"/>
    </source>
</evidence>
<evidence type="ECO:0000313" key="1">
    <source>
        <dbReference type="EMBL" id="RCW78872.1"/>
    </source>
</evidence>
<sequence length="74" mass="8189">MVNEGLGVDGPKEVGAYVSRHLECIRAVSSRYEQLLLVDKHFASEKVLAEALDAGWTLFDIQIAMKALGHDGYR</sequence>
<keyword evidence="2" id="KW-1185">Reference proteome</keyword>
<proteinExistence type="predicted"/>